<keyword evidence="4" id="KW-1185">Reference proteome</keyword>
<evidence type="ECO:0000259" key="2">
    <source>
        <dbReference type="Pfam" id="PF00656"/>
    </source>
</evidence>
<proteinExistence type="predicted"/>
<dbReference type="PANTHER" id="PTHR48104">
    <property type="entry name" value="METACASPASE-4"/>
    <property type="match status" value="1"/>
</dbReference>
<evidence type="ECO:0000313" key="4">
    <source>
        <dbReference type="Proteomes" id="UP000315082"/>
    </source>
</evidence>
<dbReference type="Proteomes" id="UP000315082">
    <property type="component" value="Chromosome"/>
</dbReference>
<gene>
    <name evidence="3" type="ORF">Poly24_17690</name>
</gene>
<feature type="chain" id="PRO_5021991664" evidence="1">
    <location>
        <begin position="22"/>
        <end position="687"/>
    </location>
</feature>
<dbReference type="GO" id="GO:0004197">
    <property type="term" value="F:cysteine-type endopeptidase activity"/>
    <property type="evidence" value="ECO:0007669"/>
    <property type="project" value="InterPro"/>
</dbReference>
<dbReference type="InterPro" id="IPR011600">
    <property type="entry name" value="Pept_C14_caspase"/>
</dbReference>
<keyword evidence="1" id="KW-0732">Signal</keyword>
<evidence type="ECO:0000313" key="3">
    <source>
        <dbReference type="EMBL" id="QDV68063.1"/>
    </source>
</evidence>
<dbReference type="InterPro" id="IPR029030">
    <property type="entry name" value="Caspase-like_dom_sf"/>
</dbReference>
<dbReference type="RefSeq" id="WP_197452424.1">
    <property type="nucleotide sequence ID" value="NZ_CP036348.1"/>
</dbReference>
<feature type="signal peptide" evidence="1">
    <location>
        <begin position="1"/>
        <end position="21"/>
    </location>
</feature>
<feature type="domain" description="Peptidase C14 caspase" evidence="2">
    <location>
        <begin position="23"/>
        <end position="270"/>
    </location>
</feature>
<dbReference type="Gene3D" id="3.40.50.1460">
    <property type="match status" value="1"/>
</dbReference>
<dbReference type="PANTHER" id="PTHR48104:SF30">
    <property type="entry name" value="METACASPASE-1"/>
    <property type="match status" value="1"/>
</dbReference>
<dbReference type="Pfam" id="PF00656">
    <property type="entry name" value="Peptidase_C14"/>
    <property type="match status" value="1"/>
</dbReference>
<name>A0A518JR96_9BACT</name>
<sequence precursor="true">MIRLVLISCVLWIAISQQANAARHALLIGCSDYKTQGDLHGSGVDVALLNETLATPRFGFGPDNLTVLSDADPTTKPPTYDNIHAAFETVVAADWAADTDSDVLLIYMSGHGGQRSCETENDGMDEFFMPVDETDVILDDQIGDWLSELDRKGIHTWIIFDSCFSGTMTRGVNPNETVRGIAPASEKLRKPILPKSNKDVGWELPMSGDDGRSNVVAFYACQAYEQAIEDRTLDKSDGEPVPHGLFTYCLLQCLEQHRADRDAKLSYEELRRGIIERYRALGRTWPTPFCEGNLTQEVLGFERWPQAAALRVENIDGNVSVAGGQLAGLTPNAILAVYVPKDRKQESPIGYLKVTQVTATTGEVESVSYADIGEPVQLSRFPNNATCRVVSQEIGELRVALTLHDLRGNRDDSFLSVLREKASDPLSIFRVNPTNGTQGWSLFIDDTERLLVPNSVALTIGDRMPTAKELQREPSVRYPSTLAIRELADAVERDLRRVYSCQNLQRLAAAYGPSGSTTHDIKLKVTKVNGDTSSDEIRAGDVLRVEVVNEGAYDASFAVFFISSRYRITSQMSDSIKPAQGVTRPTTLPLFEMTINERMWGQNGLVLVGIPHEGRVKHQLNYSGLDQQKLGDPVDKKRGFTPVTPFEQQLFQATFGNEKFRTGGANQEPQMSIISWMVSENAPAELP</sequence>
<dbReference type="GO" id="GO:0006508">
    <property type="term" value="P:proteolysis"/>
    <property type="evidence" value="ECO:0007669"/>
    <property type="project" value="InterPro"/>
</dbReference>
<dbReference type="EMBL" id="CP036348">
    <property type="protein sequence ID" value="QDV68063.1"/>
    <property type="molecule type" value="Genomic_DNA"/>
</dbReference>
<dbReference type="InterPro" id="IPR050452">
    <property type="entry name" value="Metacaspase"/>
</dbReference>
<protein>
    <submittedName>
        <fullName evidence="3">Caspase domain protein</fullName>
    </submittedName>
</protein>
<reference evidence="3 4" key="1">
    <citation type="submission" date="2019-02" db="EMBL/GenBank/DDBJ databases">
        <title>Deep-cultivation of Planctomycetes and their phenomic and genomic characterization uncovers novel biology.</title>
        <authorList>
            <person name="Wiegand S."/>
            <person name="Jogler M."/>
            <person name="Boedeker C."/>
            <person name="Pinto D."/>
            <person name="Vollmers J."/>
            <person name="Rivas-Marin E."/>
            <person name="Kohn T."/>
            <person name="Peeters S.H."/>
            <person name="Heuer A."/>
            <person name="Rast P."/>
            <person name="Oberbeckmann S."/>
            <person name="Bunk B."/>
            <person name="Jeske O."/>
            <person name="Meyerdierks A."/>
            <person name="Storesund J.E."/>
            <person name="Kallscheuer N."/>
            <person name="Luecker S."/>
            <person name="Lage O.M."/>
            <person name="Pohl T."/>
            <person name="Merkel B.J."/>
            <person name="Hornburger P."/>
            <person name="Mueller R.-W."/>
            <person name="Bruemmer F."/>
            <person name="Labrenz M."/>
            <person name="Spormann A.M."/>
            <person name="Op den Camp H."/>
            <person name="Overmann J."/>
            <person name="Amann R."/>
            <person name="Jetten M.S.M."/>
            <person name="Mascher T."/>
            <person name="Medema M.H."/>
            <person name="Devos D.P."/>
            <person name="Kaster A.-K."/>
            <person name="Ovreas L."/>
            <person name="Rohde M."/>
            <person name="Galperin M.Y."/>
            <person name="Jogler C."/>
        </authorList>
    </citation>
    <scope>NUCLEOTIDE SEQUENCE [LARGE SCALE GENOMIC DNA]</scope>
    <source>
        <strain evidence="3 4">Poly24</strain>
    </source>
</reference>
<accession>A0A518JR96</accession>
<organism evidence="3 4">
    <name type="scientific">Rosistilla carotiformis</name>
    <dbReference type="NCBI Taxonomy" id="2528017"/>
    <lineage>
        <taxon>Bacteria</taxon>
        <taxon>Pseudomonadati</taxon>
        <taxon>Planctomycetota</taxon>
        <taxon>Planctomycetia</taxon>
        <taxon>Pirellulales</taxon>
        <taxon>Pirellulaceae</taxon>
        <taxon>Rosistilla</taxon>
    </lineage>
</organism>
<evidence type="ECO:0000256" key="1">
    <source>
        <dbReference type="SAM" id="SignalP"/>
    </source>
</evidence>
<dbReference type="SUPFAM" id="SSF52129">
    <property type="entry name" value="Caspase-like"/>
    <property type="match status" value="1"/>
</dbReference>
<dbReference type="KEGG" id="rcf:Poly24_17690"/>
<dbReference type="AlphaFoldDB" id="A0A518JR96"/>
<dbReference type="GO" id="GO:0005737">
    <property type="term" value="C:cytoplasm"/>
    <property type="evidence" value="ECO:0007669"/>
    <property type="project" value="TreeGrafter"/>
</dbReference>